<keyword evidence="5" id="KW-0175">Coiled coil</keyword>
<evidence type="ECO:0000259" key="6">
    <source>
        <dbReference type="PROSITE" id="PS50011"/>
    </source>
</evidence>
<dbReference type="SMART" id="SM00220">
    <property type="entry name" value="S_TKc"/>
    <property type="match status" value="1"/>
</dbReference>
<organism evidence="7 8">
    <name type="scientific">Paramecium octaurelia</name>
    <dbReference type="NCBI Taxonomy" id="43137"/>
    <lineage>
        <taxon>Eukaryota</taxon>
        <taxon>Sar</taxon>
        <taxon>Alveolata</taxon>
        <taxon>Ciliophora</taxon>
        <taxon>Intramacronucleata</taxon>
        <taxon>Oligohymenophorea</taxon>
        <taxon>Peniculida</taxon>
        <taxon>Parameciidae</taxon>
        <taxon>Paramecium</taxon>
    </lineage>
</organism>
<dbReference type="Pfam" id="PF00069">
    <property type="entry name" value="Pkinase"/>
    <property type="match status" value="1"/>
</dbReference>
<keyword evidence="4" id="KW-0067">ATP-binding</keyword>
<protein>
    <recommendedName>
        <fullName evidence="6">Protein kinase domain-containing protein</fullName>
    </recommendedName>
</protein>
<dbReference type="OMA" id="YIVMEQC"/>
<gene>
    <name evidence="7" type="ORF">POCTA_138.1.T1300093</name>
</gene>
<evidence type="ECO:0000256" key="3">
    <source>
        <dbReference type="ARBA" id="ARBA00022777"/>
    </source>
</evidence>
<dbReference type="PANTHER" id="PTHR24348:SF22">
    <property type="entry name" value="NON-SPECIFIC SERINE_THREONINE PROTEIN KINASE"/>
    <property type="match status" value="1"/>
</dbReference>
<keyword evidence="1" id="KW-0808">Transferase</keyword>
<evidence type="ECO:0000256" key="2">
    <source>
        <dbReference type="ARBA" id="ARBA00022741"/>
    </source>
</evidence>
<keyword evidence="8" id="KW-1185">Reference proteome</keyword>
<evidence type="ECO:0000256" key="4">
    <source>
        <dbReference type="ARBA" id="ARBA00022840"/>
    </source>
</evidence>
<feature type="domain" description="Protein kinase" evidence="6">
    <location>
        <begin position="16"/>
        <end position="294"/>
    </location>
</feature>
<evidence type="ECO:0000313" key="8">
    <source>
        <dbReference type="Proteomes" id="UP000683925"/>
    </source>
</evidence>
<sequence length="520" mass="61109">MLSETTPRKFHDYYKINKNQSLGSGQYGEVYACEKLNNNNDYQKYCVKIIPISFKESIDEKRSDEEMINDVLKSYNQSISFNGPKCMNIVQTFDTFKDQTSLYIVMEQCDEDLDSEFERRKSNEWYSEQEAFEIIRQIISGMKYLYNNKIIHRDIKPENILIKNENPNKIYKIGDFGVGKLVEDILNKSVITKTGSLNYAAPQMIFNEVCTSKCDIFSYGVLFYNICYKGEFPYPSHTRKDLLASLKQLKSKRFIAPSLDFNRAVVIQELLEQMIVYDEAQRCSFQYIFTHKITKTGMEETTQICPSKQLFLPVNKQQLQKKKEKENQIQFLEKIKSLLEVLYDQFKVCNDFVKKIERNQQHTFLSYIIQLVAKYQLEYALAFVFIRPLEFHPVINQNNDIPELVQKLRKNQLILQNNKEDLSKGVLSLQKEIHAAFFKLRTHLFNQINKMLSSTSELSQNERDIIKNSATSKIEISILQDLLRKIKNQQSATLDNGLKEQLDQIINLETEFQKITQRQY</sequence>
<evidence type="ECO:0000256" key="1">
    <source>
        <dbReference type="ARBA" id="ARBA00022679"/>
    </source>
</evidence>
<evidence type="ECO:0000313" key="7">
    <source>
        <dbReference type="EMBL" id="CAD8203565.1"/>
    </source>
</evidence>
<reference evidence="7" key="1">
    <citation type="submission" date="2021-01" db="EMBL/GenBank/DDBJ databases">
        <authorList>
            <consortium name="Genoscope - CEA"/>
            <person name="William W."/>
        </authorList>
    </citation>
    <scope>NUCLEOTIDE SEQUENCE</scope>
</reference>
<dbReference type="InterPro" id="IPR008271">
    <property type="entry name" value="Ser/Thr_kinase_AS"/>
</dbReference>
<dbReference type="PROSITE" id="PS00108">
    <property type="entry name" value="PROTEIN_KINASE_ST"/>
    <property type="match status" value="1"/>
</dbReference>
<dbReference type="GO" id="GO:0016020">
    <property type="term" value="C:membrane"/>
    <property type="evidence" value="ECO:0007669"/>
    <property type="project" value="TreeGrafter"/>
</dbReference>
<dbReference type="GO" id="GO:0000407">
    <property type="term" value="C:phagophore assembly site"/>
    <property type="evidence" value="ECO:0007669"/>
    <property type="project" value="TreeGrafter"/>
</dbReference>
<keyword evidence="3" id="KW-0418">Kinase</keyword>
<dbReference type="GO" id="GO:0010506">
    <property type="term" value="P:regulation of autophagy"/>
    <property type="evidence" value="ECO:0007669"/>
    <property type="project" value="InterPro"/>
</dbReference>
<dbReference type="AlphaFoldDB" id="A0A8S1XQZ8"/>
<dbReference type="GO" id="GO:0005776">
    <property type="term" value="C:autophagosome"/>
    <property type="evidence" value="ECO:0007669"/>
    <property type="project" value="TreeGrafter"/>
</dbReference>
<dbReference type="PANTHER" id="PTHR24348">
    <property type="entry name" value="SERINE/THREONINE-PROTEIN KINASE UNC-51-RELATED"/>
    <property type="match status" value="1"/>
</dbReference>
<accession>A0A8S1XQZ8</accession>
<name>A0A8S1XQZ8_PAROT</name>
<dbReference type="InterPro" id="IPR045269">
    <property type="entry name" value="Atg1-like"/>
</dbReference>
<dbReference type="PROSITE" id="PS50011">
    <property type="entry name" value="PROTEIN_KINASE_DOM"/>
    <property type="match status" value="1"/>
</dbReference>
<dbReference type="Proteomes" id="UP000683925">
    <property type="component" value="Unassembled WGS sequence"/>
</dbReference>
<dbReference type="GO" id="GO:0004674">
    <property type="term" value="F:protein serine/threonine kinase activity"/>
    <property type="evidence" value="ECO:0007669"/>
    <property type="project" value="InterPro"/>
</dbReference>
<dbReference type="GO" id="GO:0005829">
    <property type="term" value="C:cytosol"/>
    <property type="evidence" value="ECO:0007669"/>
    <property type="project" value="TreeGrafter"/>
</dbReference>
<dbReference type="GO" id="GO:0000045">
    <property type="term" value="P:autophagosome assembly"/>
    <property type="evidence" value="ECO:0007669"/>
    <property type="project" value="TreeGrafter"/>
</dbReference>
<feature type="coiled-coil region" evidence="5">
    <location>
        <begin position="315"/>
        <end position="342"/>
    </location>
</feature>
<evidence type="ECO:0000256" key="5">
    <source>
        <dbReference type="SAM" id="Coils"/>
    </source>
</evidence>
<dbReference type="OrthoDB" id="3256376at2759"/>
<dbReference type="InterPro" id="IPR000719">
    <property type="entry name" value="Prot_kinase_dom"/>
</dbReference>
<comment type="caution">
    <text evidence="7">The sequence shown here is derived from an EMBL/GenBank/DDBJ whole genome shotgun (WGS) entry which is preliminary data.</text>
</comment>
<dbReference type="GO" id="GO:0005524">
    <property type="term" value="F:ATP binding"/>
    <property type="evidence" value="ECO:0007669"/>
    <property type="project" value="UniProtKB-KW"/>
</dbReference>
<dbReference type="EMBL" id="CAJJDP010000130">
    <property type="protein sequence ID" value="CAD8203565.1"/>
    <property type="molecule type" value="Genomic_DNA"/>
</dbReference>
<keyword evidence="2" id="KW-0547">Nucleotide-binding</keyword>
<proteinExistence type="predicted"/>